<dbReference type="Proteomes" id="UP000325780">
    <property type="component" value="Unassembled WGS sequence"/>
</dbReference>
<gene>
    <name evidence="3" type="ORF">BDV25DRAFT_170205</name>
</gene>
<dbReference type="PANTHER" id="PTHR12775">
    <property type="entry name" value="PROTEIN C20ORF43 HOMOLOG"/>
    <property type="match status" value="1"/>
</dbReference>
<dbReference type="CDD" id="cd16653">
    <property type="entry name" value="RING-like_Rtf2"/>
    <property type="match status" value="1"/>
</dbReference>
<feature type="region of interest" description="Disordered" evidence="2">
    <location>
        <begin position="1"/>
        <end position="34"/>
    </location>
</feature>
<dbReference type="Pfam" id="PF04641">
    <property type="entry name" value="Rtf2"/>
    <property type="match status" value="1"/>
</dbReference>
<feature type="region of interest" description="Disordered" evidence="2">
    <location>
        <begin position="247"/>
        <end position="287"/>
    </location>
</feature>
<dbReference type="OrthoDB" id="247013at2759"/>
<reference evidence="3 4" key="1">
    <citation type="submission" date="2019-04" db="EMBL/GenBank/DDBJ databases">
        <title>Friends and foes A comparative genomics study of 23 Aspergillus species from section Flavi.</title>
        <authorList>
            <consortium name="DOE Joint Genome Institute"/>
            <person name="Kjaerbolling I."/>
            <person name="Vesth T."/>
            <person name="Frisvad J.C."/>
            <person name="Nybo J.L."/>
            <person name="Theobald S."/>
            <person name="Kildgaard S."/>
            <person name="Isbrandt T."/>
            <person name="Kuo A."/>
            <person name="Sato A."/>
            <person name="Lyhne E.K."/>
            <person name="Kogle M.E."/>
            <person name="Wiebenga A."/>
            <person name="Kun R.S."/>
            <person name="Lubbers R.J."/>
            <person name="Makela M.R."/>
            <person name="Barry K."/>
            <person name="Chovatia M."/>
            <person name="Clum A."/>
            <person name="Daum C."/>
            <person name="Haridas S."/>
            <person name="He G."/>
            <person name="LaButti K."/>
            <person name="Lipzen A."/>
            <person name="Mondo S."/>
            <person name="Riley R."/>
            <person name="Salamov A."/>
            <person name="Simmons B.A."/>
            <person name="Magnuson J.K."/>
            <person name="Henrissat B."/>
            <person name="Mortensen U.H."/>
            <person name="Larsen T.O."/>
            <person name="Devries R.P."/>
            <person name="Grigoriev I.V."/>
            <person name="Machida M."/>
            <person name="Baker S.E."/>
            <person name="Andersen M.R."/>
        </authorList>
    </citation>
    <scope>NUCLEOTIDE SEQUENCE [LARGE SCALE GENOMIC DNA]</scope>
    <source>
        <strain evidence="3 4">IBT 18842</strain>
    </source>
</reference>
<comment type="similarity">
    <text evidence="1">Belongs to the rtf2 family.</text>
</comment>
<evidence type="ECO:0000313" key="3">
    <source>
        <dbReference type="EMBL" id="KAE8152532.1"/>
    </source>
</evidence>
<dbReference type="InterPro" id="IPR027799">
    <property type="entry name" value="Rtf2_RING-finger"/>
</dbReference>
<dbReference type="InterPro" id="IPR006735">
    <property type="entry name" value="Rtf2"/>
</dbReference>
<dbReference type="GO" id="GO:0005634">
    <property type="term" value="C:nucleus"/>
    <property type="evidence" value="ECO:0007669"/>
    <property type="project" value="TreeGrafter"/>
</dbReference>
<proteinExistence type="inferred from homology"/>
<dbReference type="AlphaFoldDB" id="A0A5N6U1W5"/>
<dbReference type="EMBL" id="ML742051">
    <property type="protein sequence ID" value="KAE8152532.1"/>
    <property type="molecule type" value="Genomic_DNA"/>
</dbReference>
<protein>
    <submittedName>
        <fullName evidence="3">DUF602-domain-containing protein</fullName>
    </submittedName>
</protein>
<sequence>MGNDGGSIPTRRELVRSAARTPSTAQIKETQREQQSHAWSVCPLSHKPLARPIVSDSLGNLYNKDAVLRFLLPDEEIEGISSKGDCEEVLGGRVTGLKDVVELKFQVEEDGDEGRHKLDRREGWVCPVTGKKLGPGVKAVYIVPCGHVFSEEAVRFLKEEKCLQCGEGYEGGDVVGILPVKEEERAALGRRMQGLKERGLTHALKKVGKKRKKGVEEKGVEKRAKSGGNGIKNAATAMLTARVLEEEKEKKRRRVGMNENLDSLFSKSSGTSNGDFMTRGFTLPAGK</sequence>
<accession>A0A5N6U1W5</accession>
<feature type="compositionally biased region" description="Polar residues" evidence="2">
    <location>
        <begin position="260"/>
        <end position="275"/>
    </location>
</feature>
<organism evidence="3 4">
    <name type="scientific">Aspergillus avenaceus</name>
    <dbReference type="NCBI Taxonomy" id="36643"/>
    <lineage>
        <taxon>Eukaryota</taxon>
        <taxon>Fungi</taxon>
        <taxon>Dikarya</taxon>
        <taxon>Ascomycota</taxon>
        <taxon>Pezizomycotina</taxon>
        <taxon>Eurotiomycetes</taxon>
        <taxon>Eurotiomycetidae</taxon>
        <taxon>Eurotiales</taxon>
        <taxon>Aspergillaceae</taxon>
        <taxon>Aspergillus</taxon>
        <taxon>Aspergillus subgen. Circumdati</taxon>
    </lineage>
</organism>
<keyword evidence="4" id="KW-1185">Reference proteome</keyword>
<evidence type="ECO:0000256" key="2">
    <source>
        <dbReference type="SAM" id="MobiDB-lite"/>
    </source>
</evidence>
<evidence type="ECO:0000256" key="1">
    <source>
        <dbReference type="ARBA" id="ARBA00009885"/>
    </source>
</evidence>
<dbReference type="PANTHER" id="PTHR12775:SF0">
    <property type="entry name" value="REPLICATION TERMINATION FACTOR 2"/>
    <property type="match status" value="1"/>
</dbReference>
<evidence type="ECO:0000313" key="4">
    <source>
        <dbReference type="Proteomes" id="UP000325780"/>
    </source>
</evidence>
<name>A0A5N6U1W5_ASPAV</name>
<dbReference type="GO" id="GO:0006274">
    <property type="term" value="P:DNA replication termination"/>
    <property type="evidence" value="ECO:0007669"/>
    <property type="project" value="TreeGrafter"/>
</dbReference>